<dbReference type="Proteomes" id="UP000274762">
    <property type="component" value="Unassembled WGS sequence"/>
</dbReference>
<accession>A0A495KAQ8</accession>
<evidence type="ECO:0000313" key="1">
    <source>
        <dbReference type="EMBL" id="RKR97738.1"/>
    </source>
</evidence>
<dbReference type="EMBL" id="RBKV01000001">
    <property type="protein sequence ID" value="RKR97738.1"/>
    <property type="molecule type" value="Genomic_DNA"/>
</dbReference>
<protein>
    <submittedName>
        <fullName evidence="1">Uncharacterized protein</fullName>
    </submittedName>
</protein>
<organism evidence="1 2">
    <name type="scientific">Williamsia marianensis</name>
    <dbReference type="NCBI Taxonomy" id="85044"/>
    <lineage>
        <taxon>Bacteria</taxon>
        <taxon>Bacillati</taxon>
        <taxon>Actinomycetota</taxon>
        <taxon>Actinomycetes</taxon>
        <taxon>Mycobacteriales</taxon>
        <taxon>Nocardiaceae</taxon>
        <taxon>Williamsia</taxon>
    </lineage>
</organism>
<sequence>MGLRIDEAARRGLRTKAATPMGVAAFASDGTMFASAPLGKWLLAATLGWYPGQ</sequence>
<proteinExistence type="predicted"/>
<accession>A0A315S2R3</accession>
<dbReference type="AlphaFoldDB" id="A0A315S2R3"/>
<comment type="caution">
    <text evidence="1">The sequence shown here is derived from an EMBL/GenBank/DDBJ whole genome shotgun (WGS) entry which is preliminary data.</text>
</comment>
<dbReference type="RefSeq" id="WP_157366778.1">
    <property type="nucleotide sequence ID" value="NZ_QEOM01000010.1"/>
</dbReference>
<evidence type="ECO:0000313" key="2">
    <source>
        <dbReference type="Proteomes" id="UP000274762"/>
    </source>
</evidence>
<gene>
    <name evidence="1" type="ORF">DFJ75_4629</name>
</gene>
<name>A0A315S2R3_WILMA</name>
<reference evidence="1 2" key="1">
    <citation type="submission" date="2018-10" db="EMBL/GenBank/DDBJ databases">
        <title>Sequencing the genomes of 1000 actinobacteria strains.</title>
        <authorList>
            <person name="Klenk H.-P."/>
        </authorList>
    </citation>
    <scope>NUCLEOTIDE SEQUENCE [LARGE SCALE GENOMIC DNA]</scope>
    <source>
        <strain evidence="1 2">DSM 44343</strain>
    </source>
</reference>